<keyword evidence="1" id="KW-0560">Oxidoreductase</keyword>
<dbReference type="AlphaFoldDB" id="A0AAE9YVQ2"/>
<dbReference type="EMBL" id="CP059736">
    <property type="protein sequence ID" value="WDE02126.1"/>
    <property type="molecule type" value="Genomic_DNA"/>
</dbReference>
<name>A0AAE9YVQ2_9GAMM</name>
<evidence type="ECO:0000313" key="3">
    <source>
        <dbReference type="Proteomes" id="UP000032568"/>
    </source>
</evidence>
<evidence type="ECO:0000313" key="2">
    <source>
        <dbReference type="EMBL" id="WDE02126.1"/>
    </source>
</evidence>
<sequence length="322" mass="35870">MKQFYGTPVFEPGQDAESEQHLQIFEAGDFDLGKIKAAIEKNQLVLVRGMAFERAGDLFGQLVDHYDLRDSYDIQMQLVAHMMEDREAVDDVAVTVNERGPFQIIQPHAEGDSSSPLDLFGLHCRQNAVDGGENILSLVDQDADHSLLKAKEKAIVGQNLSPASINELRAEHLDAKDVLASCDAANRVLKETAAGKVVVRPVPLRKEKSVISGQDMYTLWDNVTVHDHAFHKHQFELLSSLGILKDARGDNYQDYLHVEGDSDWAPADTESGSVEQTAGLFTCHILYKMQADDFLILNNKAWSHAVNNWAPEEVRKLTAMYA</sequence>
<dbReference type="Gene3D" id="3.60.130.10">
    <property type="entry name" value="Clavaminate synthase-like"/>
    <property type="match status" value="1"/>
</dbReference>
<dbReference type="InterPro" id="IPR042098">
    <property type="entry name" value="TauD-like_sf"/>
</dbReference>
<proteinExistence type="predicted"/>
<evidence type="ECO:0000256" key="1">
    <source>
        <dbReference type="ARBA" id="ARBA00023002"/>
    </source>
</evidence>
<dbReference type="KEGG" id="tact:SG35_030665"/>
<reference evidence="2 3" key="2">
    <citation type="journal article" date="2022" name="Mar. Drugs">
        <title>Bioassay-Guided Fractionation Leads to the Detection of Cholic Acid Generated by the Rare Thalassomonas sp.</title>
        <authorList>
            <person name="Pheiffer F."/>
            <person name="Schneider Y.K."/>
            <person name="Hansen E.H."/>
            <person name="Andersen J.H."/>
            <person name="Isaksson J."/>
            <person name="Busche T."/>
            <person name="R C."/>
            <person name="Kalinowski J."/>
            <person name="Zyl L.V."/>
            <person name="Trindade M."/>
        </authorList>
    </citation>
    <scope>NUCLEOTIDE SEQUENCE [LARGE SCALE GENOMIC DNA]</scope>
    <source>
        <strain evidence="2 3">A5K-106</strain>
    </source>
</reference>
<dbReference type="Proteomes" id="UP000032568">
    <property type="component" value="Chromosome pTact"/>
</dbReference>
<accession>A0AAE9YVQ2</accession>
<organism evidence="2 3">
    <name type="scientific">Thalassomonas actiniarum</name>
    <dbReference type="NCBI Taxonomy" id="485447"/>
    <lineage>
        <taxon>Bacteria</taxon>
        <taxon>Pseudomonadati</taxon>
        <taxon>Pseudomonadota</taxon>
        <taxon>Gammaproteobacteria</taxon>
        <taxon>Alteromonadales</taxon>
        <taxon>Colwelliaceae</taxon>
        <taxon>Thalassomonas</taxon>
    </lineage>
</organism>
<dbReference type="RefSeq" id="WP_152646467.1">
    <property type="nucleotide sequence ID" value="NZ_CP059736.1"/>
</dbReference>
<protein>
    <submittedName>
        <fullName evidence="2">Uncharacterized protein</fullName>
    </submittedName>
</protein>
<reference evidence="2 3" key="1">
    <citation type="journal article" date="2015" name="Genome Announc.">
        <title>Draft Genome Sequences of Marine Isolates of Thalassomonas viridans and Thalassomonas actiniarum.</title>
        <authorList>
            <person name="Olonade I."/>
            <person name="van Zyl L.J."/>
            <person name="Trindade M."/>
        </authorList>
    </citation>
    <scope>NUCLEOTIDE SEQUENCE [LARGE SCALE GENOMIC DNA]</scope>
    <source>
        <strain evidence="2 3">A5K-106</strain>
    </source>
</reference>
<gene>
    <name evidence="2" type="ORF">SG35_030665</name>
</gene>
<dbReference type="GO" id="GO:0016706">
    <property type="term" value="F:2-oxoglutarate-dependent dioxygenase activity"/>
    <property type="evidence" value="ECO:0007669"/>
    <property type="project" value="UniProtKB-ARBA"/>
</dbReference>
<keyword evidence="3" id="KW-1185">Reference proteome</keyword>